<dbReference type="InterPro" id="IPR026895">
    <property type="entry name" value="EMC1"/>
</dbReference>
<feature type="domain" description="EMC1 first beta-propeller" evidence="2">
    <location>
        <begin position="67"/>
        <end position="110"/>
    </location>
</feature>
<evidence type="ECO:0000313" key="3">
    <source>
        <dbReference type="EMBL" id="CAI8599966.1"/>
    </source>
</evidence>
<protein>
    <recommendedName>
        <fullName evidence="2">EMC1 first beta-propeller domain-containing protein</fullName>
    </recommendedName>
</protein>
<organism evidence="3 4">
    <name type="scientific">Vicia faba</name>
    <name type="common">Broad bean</name>
    <name type="synonym">Faba vulgaris</name>
    <dbReference type="NCBI Taxonomy" id="3906"/>
    <lineage>
        <taxon>Eukaryota</taxon>
        <taxon>Viridiplantae</taxon>
        <taxon>Streptophyta</taxon>
        <taxon>Embryophyta</taxon>
        <taxon>Tracheophyta</taxon>
        <taxon>Spermatophyta</taxon>
        <taxon>Magnoliopsida</taxon>
        <taxon>eudicotyledons</taxon>
        <taxon>Gunneridae</taxon>
        <taxon>Pentapetalae</taxon>
        <taxon>rosids</taxon>
        <taxon>fabids</taxon>
        <taxon>Fabales</taxon>
        <taxon>Fabaceae</taxon>
        <taxon>Papilionoideae</taxon>
        <taxon>50 kb inversion clade</taxon>
        <taxon>NPAAA clade</taxon>
        <taxon>Hologalegina</taxon>
        <taxon>IRL clade</taxon>
        <taxon>Fabeae</taxon>
        <taxon>Vicia</taxon>
    </lineage>
</organism>
<sequence length="162" mass="17404">MGATNANTPNVPGSTDGKPFLIKDVNVESPGVYSSSRPVQSGGQLASGGAESSHLSLLENSTTESHLCESFILLMSSMTDRSHGFRALMVMEDHSLLLVQKGEIVWSREDGLSSVVDVTTSELPVEKDGVSVAKVEQNLFESSITNCYKKNFTGSYQQKTIS</sequence>
<dbReference type="GO" id="GO:0034975">
    <property type="term" value="P:protein folding in endoplasmic reticulum"/>
    <property type="evidence" value="ECO:0007669"/>
    <property type="project" value="TreeGrafter"/>
</dbReference>
<dbReference type="Proteomes" id="UP001157006">
    <property type="component" value="Chromosome 2"/>
</dbReference>
<dbReference type="EMBL" id="OX451737">
    <property type="protein sequence ID" value="CAI8599966.1"/>
    <property type="molecule type" value="Genomic_DNA"/>
</dbReference>
<proteinExistence type="predicted"/>
<dbReference type="AlphaFoldDB" id="A0AAV0ZNH2"/>
<dbReference type="Pfam" id="PF25293">
    <property type="entry name" value="Beta-prop_EMC1_N"/>
    <property type="match status" value="1"/>
</dbReference>
<dbReference type="PANTHER" id="PTHR21573:SF0">
    <property type="entry name" value="ER MEMBRANE PROTEIN COMPLEX SUBUNIT 1"/>
    <property type="match status" value="1"/>
</dbReference>
<feature type="region of interest" description="Disordered" evidence="1">
    <location>
        <begin position="1"/>
        <end position="21"/>
    </location>
</feature>
<evidence type="ECO:0000259" key="2">
    <source>
        <dbReference type="Pfam" id="PF25293"/>
    </source>
</evidence>
<evidence type="ECO:0000256" key="1">
    <source>
        <dbReference type="SAM" id="MobiDB-lite"/>
    </source>
</evidence>
<evidence type="ECO:0000313" key="4">
    <source>
        <dbReference type="Proteomes" id="UP001157006"/>
    </source>
</evidence>
<keyword evidence="4" id="KW-1185">Reference proteome</keyword>
<name>A0AAV0ZNH2_VICFA</name>
<dbReference type="InterPro" id="IPR058545">
    <property type="entry name" value="Beta-prop_EMC1_1st"/>
</dbReference>
<gene>
    <name evidence="3" type="ORF">VFH_II199120</name>
</gene>
<feature type="compositionally biased region" description="Polar residues" evidence="1">
    <location>
        <begin position="1"/>
        <end position="13"/>
    </location>
</feature>
<dbReference type="GO" id="GO:0072546">
    <property type="term" value="C:EMC complex"/>
    <property type="evidence" value="ECO:0007669"/>
    <property type="project" value="InterPro"/>
</dbReference>
<accession>A0AAV0ZNH2</accession>
<reference evidence="3 4" key="1">
    <citation type="submission" date="2023-01" db="EMBL/GenBank/DDBJ databases">
        <authorList>
            <person name="Kreplak J."/>
        </authorList>
    </citation>
    <scope>NUCLEOTIDE SEQUENCE [LARGE SCALE GENOMIC DNA]</scope>
</reference>
<dbReference type="PANTHER" id="PTHR21573">
    <property type="entry name" value="ER MEMBRANE PROTEIN COMPLEX SUBUNIT 1"/>
    <property type="match status" value="1"/>
</dbReference>